<gene>
    <name evidence="1" type="ORF">KA717_13670</name>
</gene>
<organism evidence="1">
    <name type="scientific">Woronichinia naegeliana WA131</name>
    <dbReference type="NCBI Taxonomy" id="2824559"/>
    <lineage>
        <taxon>Bacteria</taxon>
        <taxon>Bacillati</taxon>
        <taxon>Cyanobacteriota</taxon>
        <taxon>Cyanophyceae</taxon>
        <taxon>Synechococcales</taxon>
        <taxon>Coelosphaeriaceae</taxon>
        <taxon>Woronichinia</taxon>
    </lineage>
</organism>
<dbReference type="Gene3D" id="3.40.50.1010">
    <property type="entry name" value="5'-nuclease"/>
    <property type="match status" value="1"/>
</dbReference>
<accession>A0A977L129</accession>
<proteinExistence type="predicted"/>
<name>A0A977L129_9CYAN</name>
<dbReference type="EMBL" id="CP073041">
    <property type="protein sequence ID" value="UXE63559.1"/>
    <property type="molecule type" value="Genomic_DNA"/>
</dbReference>
<dbReference type="Proteomes" id="UP001065613">
    <property type="component" value="Chromosome"/>
</dbReference>
<protein>
    <submittedName>
        <fullName evidence="1">Nuclease</fullName>
    </submittedName>
</protein>
<dbReference type="AlphaFoldDB" id="A0A977L129"/>
<reference evidence="1" key="1">
    <citation type="submission" date="2021-04" db="EMBL/GenBank/DDBJ databases">
        <title>Genome sequence of Woronichinia naegeliana from Washington state freshwater lake bloom.</title>
        <authorList>
            <person name="Dreher T.W."/>
        </authorList>
    </citation>
    <scope>NUCLEOTIDE SEQUENCE</scope>
    <source>
        <strain evidence="1">WA131</strain>
    </source>
</reference>
<sequence length="145" mass="15745">MLDSGPLGLITNPKLSTESEACAHWLQTHITSGSRTIIPEIADYEVRRELLRANKTKGIARLDELGKLIEYFPITTAAMRQAAKLWAEARQQGQPTAGDKTIDGDMILVAQAITLGVPDIVIATTNVGHLSRFIAAELWQNVAPG</sequence>
<dbReference type="KEGG" id="wna:KA717_13670"/>
<dbReference type="SUPFAM" id="SSF88723">
    <property type="entry name" value="PIN domain-like"/>
    <property type="match status" value="1"/>
</dbReference>
<evidence type="ECO:0000313" key="1">
    <source>
        <dbReference type="EMBL" id="UXE63559.1"/>
    </source>
</evidence>
<dbReference type="InterPro" id="IPR029060">
    <property type="entry name" value="PIN-like_dom_sf"/>
</dbReference>